<dbReference type="Gene3D" id="1.25.40.10">
    <property type="entry name" value="Tetratricopeptide repeat domain"/>
    <property type="match status" value="4"/>
</dbReference>
<feature type="region of interest" description="Disordered" evidence="3">
    <location>
        <begin position="711"/>
        <end position="754"/>
    </location>
</feature>
<feature type="compositionally biased region" description="Basic and acidic residues" evidence="3">
    <location>
        <begin position="744"/>
        <end position="754"/>
    </location>
</feature>
<gene>
    <name evidence="4" type="ORF">Tco_0627371</name>
</gene>
<dbReference type="InterPro" id="IPR011990">
    <property type="entry name" value="TPR-like_helical_dom_sf"/>
</dbReference>
<feature type="compositionally biased region" description="Polar residues" evidence="3">
    <location>
        <begin position="641"/>
        <end position="652"/>
    </location>
</feature>
<sequence>MNDGFSKFNVWECFECFCGGKDGGFEFGRVVHGMIVVSGVGVDVDAFLSNLLVGMYSKCGRVDIARVVFEKCGELDEVSWSSMIAGYVKGGLYDEMFALGDINDAISVFGLLRDKNVVMYNAMISGLLRGAEISEDGVQKMLNLFRDMQRDGLKPSEFTFSTMIRSCIAYKDLEYGKQIHAHVCKNNLQSDEYIGSTLIDMYSLWGLMTDSIRCFNSTKKQDIVIWTSAIVGHAQNGEYERALVIFCELLKNELKPDEFTVSTVLSACANLGGVRCGEQIQNYSVKSGIVKSSVVVNSLVYMYAKSGDKDSANQAFDLADKSDVVSMGIAPNDVAFLGVLTACSHGGLVEEGLSHAPVMWRSLLSSCRIHKNMEIGKHVAERLIELDPQSSSSYVLLYNIYNDAKMEPQATKIRDLMTNQRIKKEPGLNDMLHKIKKFGYVDEKLTVNHHSEKLAVTLGLLSLPLSAPVRVMKNLRFDMMALIFLEESDYSGVLLDLLSDKDNVAALLVEKFVSILLGRSKGRSLNLNLEVVAEAFMSVEDPLVIVCSGYLSPKIHAPCAIFVDINKSKEEIMSVLFPRKNTHSVDTSSHSVNVGTTLEPPSRVNSNLNANPVNICKAEGKMKEKSLKEMSESTNGEKGDLQSTFPSESTTKNETFCAEDMILVEGEHSKLNALSDTVDQSQQGKQMVASECSSSSKTKVEQTSDHALVGVELESQSGDGNTLTAKNKKGNRNKGKKGKLIKGKKNDSLHRIDK</sequence>
<dbReference type="PANTHER" id="PTHR47926:SF347">
    <property type="entry name" value="PENTATRICOPEPTIDE REPEAT-CONTAINING PROTEIN"/>
    <property type="match status" value="1"/>
</dbReference>
<evidence type="ECO:0000256" key="1">
    <source>
        <dbReference type="ARBA" id="ARBA00022737"/>
    </source>
</evidence>
<dbReference type="Pfam" id="PF20431">
    <property type="entry name" value="E_motif"/>
    <property type="match status" value="1"/>
</dbReference>
<dbReference type="EMBL" id="BQNB010008766">
    <property type="protein sequence ID" value="GJS54009.1"/>
    <property type="molecule type" value="Genomic_DNA"/>
</dbReference>
<proteinExistence type="predicted"/>
<feature type="region of interest" description="Disordered" evidence="3">
    <location>
        <begin position="586"/>
        <end position="610"/>
    </location>
</feature>
<keyword evidence="5" id="KW-1185">Reference proteome</keyword>
<dbReference type="PANTHER" id="PTHR47926">
    <property type="entry name" value="PENTATRICOPEPTIDE REPEAT-CONTAINING PROTEIN"/>
    <property type="match status" value="1"/>
</dbReference>
<evidence type="ECO:0000256" key="2">
    <source>
        <dbReference type="PROSITE-ProRule" id="PRU00708"/>
    </source>
</evidence>
<accession>A0ABQ4WM95</accession>
<evidence type="ECO:0000256" key="3">
    <source>
        <dbReference type="SAM" id="MobiDB-lite"/>
    </source>
</evidence>
<feature type="region of interest" description="Disordered" evidence="3">
    <location>
        <begin position="624"/>
        <end position="652"/>
    </location>
</feature>
<dbReference type="NCBIfam" id="TIGR00756">
    <property type="entry name" value="PPR"/>
    <property type="match status" value="1"/>
</dbReference>
<evidence type="ECO:0000313" key="4">
    <source>
        <dbReference type="EMBL" id="GJS54009.1"/>
    </source>
</evidence>
<dbReference type="InterPro" id="IPR046960">
    <property type="entry name" value="PPR_At4g14850-like_plant"/>
</dbReference>
<feature type="repeat" description="PPR" evidence="2">
    <location>
        <begin position="116"/>
        <end position="155"/>
    </location>
</feature>
<protein>
    <submittedName>
        <fullName evidence="4">Pentatricopeptide repeat-containing protein</fullName>
    </submittedName>
</protein>
<dbReference type="PROSITE" id="PS51375">
    <property type="entry name" value="PPR"/>
    <property type="match status" value="2"/>
</dbReference>
<dbReference type="InterPro" id="IPR046848">
    <property type="entry name" value="E_motif"/>
</dbReference>
<evidence type="ECO:0000313" key="5">
    <source>
        <dbReference type="Proteomes" id="UP001151760"/>
    </source>
</evidence>
<feature type="compositionally biased region" description="Polar residues" evidence="3">
    <location>
        <begin position="714"/>
        <end position="725"/>
    </location>
</feature>
<feature type="repeat" description="PPR" evidence="2">
    <location>
        <begin position="222"/>
        <end position="256"/>
    </location>
</feature>
<reference evidence="4" key="2">
    <citation type="submission" date="2022-01" db="EMBL/GenBank/DDBJ databases">
        <authorList>
            <person name="Yamashiro T."/>
            <person name="Shiraishi A."/>
            <person name="Satake H."/>
            <person name="Nakayama K."/>
        </authorList>
    </citation>
    <scope>NUCLEOTIDE SEQUENCE</scope>
</reference>
<dbReference type="Proteomes" id="UP001151760">
    <property type="component" value="Unassembled WGS sequence"/>
</dbReference>
<dbReference type="InterPro" id="IPR002885">
    <property type="entry name" value="PPR_rpt"/>
</dbReference>
<feature type="compositionally biased region" description="Basic residues" evidence="3">
    <location>
        <begin position="726"/>
        <end position="743"/>
    </location>
</feature>
<dbReference type="Pfam" id="PF01535">
    <property type="entry name" value="PPR"/>
    <property type="match status" value="1"/>
</dbReference>
<keyword evidence="1" id="KW-0677">Repeat</keyword>
<comment type="caution">
    <text evidence="4">The sequence shown here is derived from an EMBL/GenBank/DDBJ whole genome shotgun (WGS) entry which is preliminary data.</text>
</comment>
<organism evidence="4 5">
    <name type="scientific">Tanacetum coccineum</name>
    <dbReference type="NCBI Taxonomy" id="301880"/>
    <lineage>
        <taxon>Eukaryota</taxon>
        <taxon>Viridiplantae</taxon>
        <taxon>Streptophyta</taxon>
        <taxon>Embryophyta</taxon>
        <taxon>Tracheophyta</taxon>
        <taxon>Spermatophyta</taxon>
        <taxon>Magnoliopsida</taxon>
        <taxon>eudicotyledons</taxon>
        <taxon>Gunneridae</taxon>
        <taxon>Pentapetalae</taxon>
        <taxon>asterids</taxon>
        <taxon>campanulids</taxon>
        <taxon>Asterales</taxon>
        <taxon>Asteraceae</taxon>
        <taxon>Asteroideae</taxon>
        <taxon>Anthemideae</taxon>
        <taxon>Anthemidinae</taxon>
        <taxon>Tanacetum</taxon>
    </lineage>
</organism>
<feature type="compositionally biased region" description="Polar residues" evidence="3">
    <location>
        <begin position="586"/>
        <end position="596"/>
    </location>
</feature>
<dbReference type="Pfam" id="PF13041">
    <property type="entry name" value="PPR_2"/>
    <property type="match status" value="2"/>
</dbReference>
<reference evidence="4" key="1">
    <citation type="journal article" date="2022" name="Int. J. Mol. Sci.">
        <title>Draft Genome of Tanacetum Coccineum: Genomic Comparison of Closely Related Tanacetum-Family Plants.</title>
        <authorList>
            <person name="Yamashiro T."/>
            <person name="Shiraishi A."/>
            <person name="Nakayama K."/>
            <person name="Satake H."/>
        </authorList>
    </citation>
    <scope>NUCLEOTIDE SEQUENCE</scope>
</reference>
<feature type="compositionally biased region" description="Basic and acidic residues" evidence="3">
    <location>
        <begin position="624"/>
        <end position="640"/>
    </location>
</feature>
<name>A0ABQ4WM95_9ASTR</name>